<dbReference type="GO" id="GO:2000344">
    <property type="term" value="P:positive regulation of acrosome reaction"/>
    <property type="evidence" value="ECO:0007669"/>
    <property type="project" value="TreeGrafter"/>
</dbReference>
<sequence length="174" mass="19178">MAVIIIVIITAGTVIWARAAPDPVRVLCTERAMVVSLSGRALRFGSVRFGTCGSVVERETETELVLQAELHECGSTLRVEGDSLVYENILFFVPDENPYGIVRSRGARVPVQCRYPRIHFVSTKDMKNPRGQLTISDQSSAPPRFSLQLMNGGSFTPLRLIGFTMNSFRVGGFV</sequence>
<dbReference type="Proteomes" id="UP000752171">
    <property type="component" value="Unassembled WGS sequence"/>
</dbReference>
<keyword evidence="1" id="KW-0732">Signal</keyword>
<name>A0A8T2MAM9_ASTMX</name>
<gene>
    <name evidence="3" type="primary">ZP3</name>
    <name evidence="3" type="ORF">AMEX_G15</name>
</gene>
<evidence type="ECO:0000313" key="4">
    <source>
        <dbReference type="Proteomes" id="UP000752171"/>
    </source>
</evidence>
<protein>
    <submittedName>
        <fullName evidence="3">Zona pellucida sperm-binding protein 3-like</fullName>
    </submittedName>
</protein>
<dbReference type="Pfam" id="PF23344">
    <property type="entry name" value="ZP-N"/>
    <property type="match status" value="1"/>
</dbReference>
<reference evidence="3 4" key="1">
    <citation type="submission" date="2021-07" db="EMBL/GenBank/DDBJ databases">
        <authorList>
            <person name="Imarazene B."/>
            <person name="Zahm M."/>
            <person name="Klopp C."/>
            <person name="Cabau C."/>
            <person name="Beille S."/>
            <person name="Jouanno E."/>
            <person name="Castinel A."/>
            <person name="Lluch J."/>
            <person name="Gil L."/>
            <person name="Kuchtly C."/>
            <person name="Lopez Roques C."/>
            <person name="Donnadieu C."/>
            <person name="Parrinello H."/>
            <person name="Journot L."/>
            <person name="Du K."/>
            <person name="Schartl M."/>
            <person name="Retaux S."/>
            <person name="Guiguen Y."/>
        </authorList>
    </citation>
    <scope>NUCLEOTIDE SEQUENCE [LARGE SCALE GENOMIC DNA]</scope>
    <source>
        <strain evidence="3">Pach_M1</strain>
        <tissue evidence="3">Testis</tissue>
    </source>
</reference>
<organism evidence="3 4">
    <name type="scientific">Astyanax mexicanus</name>
    <name type="common">Blind cave fish</name>
    <name type="synonym">Astyanax fasciatus mexicanus</name>
    <dbReference type="NCBI Taxonomy" id="7994"/>
    <lineage>
        <taxon>Eukaryota</taxon>
        <taxon>Metazoa</taxon>
        <taxon>Chordata</taxon>
        <taxon>Craniata</taxon>
        <taxon>Vertebrata</taxon>
        <taxon>Euteleostomi</taxon>
        <taxon>Actinopterygii</taxon>
        <taxon>Neopterygii</taxon>
        <taxon>Teleostei</taxon>
        <taxon>Ostariophysi</taxon>
        <taxon>Characiformes</taxon>
        <taxon>Characoidei</taxon>
        <taxon>Acestrorhamphidae</taxon>
        <taxon>Acestrorhamphinae</taxon>
        <taxon>Astyanax</taxon>
    </lineage>
</organism>
<dbReference type="GO" id="GO:0007339">
    <property type="term" value="P:binding of sperm to zona pellucida"/>
    <property type="evidence" value="ECO:0007669"/>
    <property type="project" value="TreeGrafter"/>
</dbReference>
<dbReference type="InterPro" id="IPR001507">
    <property type="entry name" value="ZP_dom"/>
</dbReference>
<dbReference type="PROSITE" id="PS51034">
    <property type="entry name" value="ZP_2"/>
    <property type="match status" value="1"/>
</dbReference>
<evidence type="ECO:0000259" key="2">
    <source>
        <dbReference type="PROSITE" id="PS51034"/>
    </source>
</evidence>
<evidence type="ECO:0000313" key="3">
    <source>
        <dbReference type="EMBL" id="KAG9281508.1"/>
    </source>
</evidence>
<dbReference type="PANTHER" id="PTHR11576">
    <property type="entry name" value="ZONA PELLUCIDA SPERM-BINDING PROTEIN 3"/>
    <property type="match status" value="1"/>
</dbReference>
<evidence type="ECO:0000256" key="1">
    <source>
        <dbReference type="SAM" id="SignalP"/>
    </source>
</evidence>
<comment type="caution">
    <text evidence="3">The sequence shown here is derived from an EMBL/GenBank/DDBJ whole genome shotgun (WGS) entry which is preliminary data.</text>
</comment>
<dbReference type="EMBL" id="JAICCE010000001">
    <property type="protein sequence ID" value="KAG9281508.1"/>
    <property type="molecule type" value="Genomic_DNA"/>
</dbReference>
<dbReference type="GO" id="GO:0035803">
    <property type="term" value="P:egg coat formation"/>
    <property type="evidence" value="ECO:0007669"/>
    <property type="project" value="TreeGrafter"/>
</dbReference>
<feature type="domain" description="ZP" evidence="2">
    <location>
        <begin position="27"/>
        <end position="174"/>
    </location>
</feature>
<proteinExistence type="predicted"/>
<dbReference type="GO" id="GO:0032190">
    <property type="term" value="F:acrosin binding"/>
    <property type="evidence" value="ECO:0007669"/>
    <property type="project" value="TreeGrafter"/>
</dbReference>
<dbReference type="AlphaFoldDB" id="A0A8T2MAM9"/>
<dbReference type="Gene3D" id="2.60.40.3210">
    <property type="entry name" value="Zona pellucida, ZP-N domain"/>
    <property type="match status" value="1"/>
</dbReference>
<accession>A0A8T2MAM9</accession>
<dbReference type="InterPro" id="IPR055356">
    <property type="entry name" value="ZP-N"/>
</dbReference>
<dbReference type="PANTHER" id="PTHR11576:SF2">
    <property type="entry name" value="ZONA PELLUCIDA SPERM-BINDING PROTEIN 3"/>
    <property type="match status" value="1"/>
</dbReference>
<feature type="signal peptide" evidence="1">
    <location>
        <begin position="1"/>
        <end position="19"/>
    </location>
</feature>
<dbReference type="GO" id="GO:0031012">
    <property type="term" value="C:extracellular matrix"/>
    <property type="evidence" value="ECO:0007669"/>
    <property type="project" value="TreeGrafter"/>
</dbReference>
<dbReference type="FunFam" id="2.60.40.3210:FF:000001">
    <property type="entry name" value="Zona pellucida sperm-binding protein 3"/>
    <property type="match status" value="1"/>
</dbReference>
<feature type="chain" id="PRO_5035731505" evidence="1">
    <location>
        <begin position="20"/>
        <end position="174"/>
    </location>
</feature>